<comment type="subcellular location">
    <subcellularLocation>
        <location evidence="1">Cell membrane</location>
        <topology evidence="1">Multi-pass membrane protein</topology>
    </subcellularLocation>
</comment>
<feature type="transmembrane region" description="Helical" evidence="5">
    <location>
        <begin position="134"/>
        <end position="154"/>
    </location>
</feature>
<accession>A0ABR4XS26</accession>
<evidence type="ECO:0000256" key="1">
    <source>
        <dbReference type="ARBA" id="ARBA00004651"/>
    </source>
</evidence>
<dbReference type="InterPro" id="IPR039421">
    <property type="entry name" value="Type_1_exporter"/>
</dbReference>
<dbReference type="Gene3D" id="1.20.1560.10">
    <property type="entry name" value="ABC transporter type 1, transmembrane domain"/>
    <property type="match status" value="1"/>
</dbReference>
<organism evidence="7 8">
    <name type="scientific">Oenococcus alcoholitolerans</name>
    <dbReference type="NCBI Taxonomy" id="931074"/>
    <lineage>
        <taxon>Bacteria</taxon>
        <taxon>Bacillati</taxon>
        <taxon>Bacillota</taxon>
        <taxon>Bacilli</taxon>
        <taxon>Lactobacillales</taxon>
        <taxon>Lactobacillaceae</taxon>
        <taxon>Oenococcus</taxon>
    </lineage>
</organism>
<keyword evidence="2 5" id="KW-0812">Transmembrane</keyword>
<evidence type="ECO:0000256" key="4">
    <source>
        <dbReference type="ARBA" id="ARBA00023136"/>
    </source>
</evidence>
<dbReference type="GO" id="GO:0005524">
    <property type="term" value="F:ATP binding"/>
    <property type="evidence" value="ECO:0007669"/>
    <property type="project" value="UniProtKB-KW"/>
</dbReference>
<feature type="transmembrane region" description="Helical" evidence="5">
    <location>
        <begin position="15"/>
        <end position="34"/>
    </location>
</feature>
<dbReference type="PANTHER" id="PTHR43394">
    <property type="entry name" value="ATP-DEPENDENT PERMEASE MDL1, MITOCHONDRIAL"/>
    <property type="match status" value="1"/>
</dbReference>
<keyword evidence="7" id="KW-0067">ATP-binding</keyword>
<feature type="transmembrane region" description="Helical" evidence="5">
    <location>
        <begin position="160"/>
        <end position="179"/>
    </location>
</feature>
<keyword evidence="8" id="KW-1185">Reference proteome</keyword>
<reference evidence="7 8" key="1">
    <citation type="journal article" date="2014" name="Antonie Van Leeuwenhoek">
        <title>Oenococcus alcoholitolerans sp. nov., a lactic acid bacteria isolated from cachaca and ethanol fermentation processes.</title>
        <authorList>
            <person name="Badotti F."/>
            <person name="Moreira A.P."/>
            <person name="Tonon L.A."/>
            <person name="de Lucena B.T."/>
            <person name="Gomes Fde C."/>
            <person name="Kruger R."/>
            <person name="Thompson C.C."/>
            <person name="de Morais M.A.Jr."/>
            <person name="Rosa C.A."/>
            <person name="Thompson F.L."/>
        </authorList>
    </citation>
    <scope>NUCLEOTIDE SEQUENCE [LARGE SCALE GENOMIC DNA]</scope>
    <source>
        <strain evidence="7 8">UFRJ-M7.2.18</strain>
    </source>
</reference>
<feature type="transmembrane region" description="Helical" evidence="5">
    <location>
        <begin position="54"/>
        <end position="73"/>
    </location>
</feature>
<gene>
    <name evidence="7" type="ORF">Q757_01895</name>
</gene>
<dbReference type="Proteomes" id="UP000030023">
    <property type="component" value="Unassembled WGS sequence"/>
</dbReference>
<keyword evidence="7" id="KW-0547">Nucleotide-binding</keyword>
<evidence type="ECO:0000256" key="3">
    <source>
        <dbReference type="ARBA" id="ARBA00022989"/>
    </source>
</evidence>
<protein>
    <submittedName>
        <fullName evidence="7">Multidrug ABC transporter ATP-binding protein</fullName>
    </submittedName>
</protein>
<proteinExistence type="predicted"/>
<dbReference type="PROSITE" id="PS50929">
    <property type="entry name" value="ABC_TM1F"/>
    <property type="match status" value="1"/>
</dbReference>
<dbReference type="InterPro" id="IPR011527">
    <property type="entry name" value="ABC1_TM_dom"/>
</dbReference>
<feature type="domain" description="ABC transmembrane type-1" evidence="6">
    <location>
        <begin position="19"/>
        <end position="237"/>
    </location>
</feature>
<dbReference type="SUPFAM" id="SSF90123">
    <property type="entry name" value="ABC transporter transmembrane region"/>
    <property type="match status" value="1"/>
</dbReference>
<keyword evidence="4 5" id="KW-0472">Membrane</keyword>
<dbReference type="EMBL" id="AXCV01000047">
    <property type="protein sequence ID" value="KGO32291.1"/>
    <property type="molecule type" value="Genomic_DNA"/>
</dbReference>
<sequence>MGIFLKLKWFFKENWRMYAVGIFFLFMTDLSHVIPPYMIGLFTNRVVDRTLTWQYLAIFLIILAALYLASYFFRYGWSTHIVKGAALLEKTLRQRLYDHYMEMDAAFYQKYRTGDLMSHASNDLSAIQRVASGGILMAFDSAVIMILAIGSMIIAVDWRLTLIAVIPLPFLALGVSWIMPRLRKAFTAYQEGFSRMSDHAQESFLGMKVIKTLGQSQEDIEAFNEQTDQQIKTNAKV</sequence>
<keyword evidence="3 5" id="KW-1133">Transmembrane helix</keyword>
<evidence type="ECO:0000313" key="8">
    <source>
        <dbReference type="Proteomes" id="UP000030023"/>
    </source>
</evidence>
<dbReference type="InterPro" id="IPR036640">
    <property type="entry name" value="ABC1_TM_sf"/>
</dbReference>
<comment type="caution">
    <text evidence="7">The sequence shown here is derived from an EMBL/GenBank/DDBJ whole genome shotgun (WGS) entry which is preliminary data.</text>
</comment>
<evidence type="ECO:0000259" key="6">
    <source>
        <dbReference type="PROSITE" id="PS50929"/>
    </source>
</evidence>
<dbReference type="CDD" id="cd18541">
    <property type="entry name" value="ABC_6TM_TmrB_like"/>
    <property type="match status" value="1"/>
</dbReference>
<dbReference type="Pfam" id="PF00664">
    <property type="entry name" value="ABC_membrane"/>
    <property type="match status" value="1"/>
</dbReference>
<evidence type="ECO:0000313" key="7">
    <source>
        <dbReference type="EMBL" id="KGO32291.1"/>
    </source>
</evidence>
<name>A0ABR4XS26_9LACO</name>
<evidence type="ECO:0000256" key="5">
    <source>
        <dbReference type="SAM" id="Phobius"/>
    </source>
</evidence>
<dbReference type="PANTHER" id="PTHR43394:SF1">
    <property type="entry name" value="ATP-BINDING CASSETTE SUB-FAMILY B MEMBER 10, MITOCHONDRIAL"/>
    <property type="match status" value="1"/>
</dbReference>
<evidence type="ECO:0000256" key="2">
    <source>
        <dbReference type="ARBA" id="ARBA00022692"/>
    </source>
</evidence>
<feature type="non-terminal residue" evidence="7">
    <location>
        <position position="237"/>
    </location>
</feature>